<dbReference type="EMBL" id="WTXG01000001">
    <property type="protein sequence ID" value="KAI0308084.1"/>
    <property type="molecule type" value="Genomic_DNA"/>
</dbReference>
<proteinExistence type="inferred from homology"/>
<dbReference type="GO" id="GO:0000056">
    <property type="term" value="P:ribosomal small subunit export from nucleus"/>
    <property type="evidence" value="ECO:0007669"/>
    <property type="project" value="TreeGrafter"/>
</dbReference>
<feature type="compositionally biased region" description="Basic and acidic residues" evidence="2">
    <location>
        <begin position="511"/>
        <end position="520"/>
    </location>
</feature>
<dbReference type="GO" id="GO:0042274">
    <property type="term" value="P:ribosomal small subunit biogenesis"/>
    <property type="evidence" value="ECO:0007669"/>
    <property type="project" value="InterPro"/>
</dbReference>
<dbReference type="AlphaFoldDB" id="A0AAD4QU86"/>
<feature type="region of interest" description="Disordered" evidence="2">
    <location>
        <begin position="300"/>
        <end position="323"/>
    </location>
</feature>
<accession>A0AAD4QU86</accession>
<evidence type="ECO:0000313" key="3">
    <source>
        <dbReference type="EMBL" id="KAI0308084.1"/>
    </source>
</evidence>
<comment type="similarity">
    <text evidence="1">Belongs to the LTV1 family.</text>
</comment>
<dbReference type="GO" id="GO:0030688">
    <property type="term" value="C:preribosome, small subunit precursor"/>
    <property type="evidence" value="ECO:0007669"/>
    <property type="project" value="TreeGrafter"/>
</dbReference>
<dbReference type="PANTHER" id="PTHR21531">
    <property type="entry name" value="LOW-TEMPERATURE VIABILITY PROTEIN LTV1-RELATED"/>
    <property type="match status" value="1"/>
</dbReference>
<reference evidence="3" key="1">
    <citation type="journal article" date="2022" name="New Phytol.">
        <title>Evolutionary transition to the ectomycorrhizal habit in the genomes of a hyperdiverse lineage of mushroom-forming fungi.</title>
        <authorList>
            <person name="Looney B."/>
            <person name="Miyauchi S."/>
            <person name="Morin E."/>
            <person name="Drula E."/>
            <person name="Courty P.E."/>
            <person name="Kohler A."/>
            <person name="Kuo A."/>
            <person name="LaButti K."/>
            <person name="Pangilinan J."/>
            <person name="Lipzen A."/>
            <person name="Riley R."/>
            <person name="Andreopoulos W."/>
            <person name="He G."/>
            <person name="Johnson J."/>
            <person name="Nolan M."/>
            <person name="Tritt A."/>
            <person name="Barry K.W."/>
            <person name="Grigoriev I.V."/>
            <person name="Nagy L.G."/>
            <person name="Hibbett D."/>
            <person name="Henrissat B."/>
            <person name="Matheny P.B."/>
            <person name="Labbe J."/>
            <person name="Martin F.M."/>
        </authorList>
    </citation>
    <scope>NUCLEOTIDE SEQUENCE</scope>
    <source>
        <strain evidence="3">BPL690</strain>
    </source>
</reference>
<feature type="region of interest" description="Disordered" evidence="2">
    <location>
        <begin position="179"/>
        <end position="212"/>
    </location>
</feature>
<protein>
    <submittedName>
        <fullName evidence="3">Low temperature viability protein-domain-containing protein</fullName>
    </submittedName>
</protein>
<feature type="compositionally biased region" description="Basic and acidic residues" evidence="2">
    <location>
        <begin position="179"/>
        <end position="194"/>
    </location>
</feature>
<sequence length="520" mass="59087">MPTKSIFRQPGAQHFQLHVLKPVVRENVKKGKSRAELENLLSSSDLTLTSGRSTIGEASLYGVYFDDTQYDYMQHLRQIDKQEEGSESILIEAPKRRVVTRKAGDFPKSLHDLPPEAFPSASELPRDFESQTAIQSSISGLQPDMDPHLRQTLEALEDDAYIEDDLDDNFFGELIKDGERSENDPFEYGFKEDGLQTDGSDTGKSREGDNYDETGWEARFAAFKRGQQGRKAIGASFSGSEKSDTVGQMPEFPVTGKSRLRRTSDASGYSMSSASVFRSNGLRDLDDRFDQIEKEYMDMEDKECEDERPDSDNDSTPEFNTSREDFDSLMNDFLHNYEVSGGKMKPSLHGSGPEKLQSLRLAMGRDERVVIQDPNQEYEDGDIYSAIEGNGKRERWDVETVLTTYTNLENHPRLIRARSERKGPTIRLDPKTGFPLADGKATPRLNDPQTLLLKETHAPHNITRRPREESSDERRERKHAVKMERQARRVKKKETKEQFSAAVKQQTQALAKKDAQARKL</sequence>
<dbReference type="InterPro" id="IPR007307">
    <property type="entry name" value="Ltv1"/>
</dbReference>
<evidence type="ECO:0000313" key="4">
    <source>
        <dbReference type="Proteomes" id="UP001203297"/>
    </source>
</evidence>
<feature type="compositionally biased region" description="Acidic residues" evidence="2">
    <location>
        <begin position="300"/>
        <end position="315"/>
    </location>
</feature>
<evidence type="ECO:0000256" key="1">
    <source>
        <dbReference type="ARBA" id="ARBA00009078"/>
    </source>
</evidence>
<feature type="region of interest" description="Disordered" evidence="2">
    <location>
        <begin position="423"/>
        <end position="520"/>
    </location>
</feature>
<organism evidence="3 4">
    <name type="scientific">Multifurca ochricompacta</name>
    <dbReference type="NCBI Taxonomy" id="376703"/>
    <lineage>
        <taxon>Eukaryota</taxon>
        <taxon>Fungi</taxon>
        <taxon>Dikarya</taxon>
        <taxon>Basidiomycota</taxon>
        <taxon>Agaricomycotina</taxon>
        <taxon>Agaricomycetes</taxon>
        <taxon>Russulales</taxon>
        <taxon>Russulaceae</taxon>
        <taxon>Multifurca</taxon>
    </lineage>
</organism>
<evidence type="ECO:0000256" key="2">
    <source>
        <dbReference type="SAM" id="MobiDB-lite"/>
    </source>
</evidence>
<dbReference type="Proteomes" id="UP001203297">
    <property type="component" value="Unassembled WGS sequence"/>
</dbReference>
<comment type="caution">
    <text evidence="3">The sequence shown here is derived from an EMBL/GenBank/DDBJ whole genome shotgun (WGS) entry which is preliminary data.</text>
</comment>
<feature type="compositionally biased region" description="Basic and acidic residues" evidence="2">
    <location>
        <begin position="465"/>
        <end position="487"/>
    </location>
</feature>
<dbReference type="PANTHER" id="PTHR21531:SF0">
    <property type="entry name" value="PROTEIN LTV1 HOMOLOG"/>
    <property type="match status" value="1"/>
</dbReference>
<keyword evidence="4" id="KW-1185">Reference proteome</keyword>
<name>A0AAD4QU86_9AGAM</name>
<dbReference type="GO" id="GO:0005829">
    <property type="term" value="C:cytosol"/>
    <property type="evidence" value="ECO:0007669"/>
    <property type="project" value="TreeGrafter"/>
</dbReference>
<dbReference type="Pfam" id="PF04180">
    <property type="entry name" value="LTV"/>
    <property type="match status" value="1"/>
</dbReference>
<dbReference type="GO" id="GO:0005634">
    <property type="term" value="C:nucleus"/>
    <property type="evidence" value="ECO:0007669"/>
    <property type="project" value="TreeGrafter"/>
</dbReference>
<gene>
    <name evidence="3" type="ORF">B0F90DRAFT_1807387</name>
</gene>